<evidence type="ECO:0000313" key="1">
    <source>
        <dbReference type="EMBL" id="ELR66327.1"/>
    </source>
</evidence>
<comment type="caution">
    <text evidence="1">The sequence shown here is derived from an EMBL/GenBank/DDBJ whole genome shotgun (WGS) entry which is preliminary data.</text>
</comment>
<sequence>MYRRRQQGSALIVAIFVITVMAVMAAALVKINWSQSDTTTREVLGTRAWFAANSGIEWGLNRLFPVGDPNVTGRCDNSNPSFSNFHNCQVAVSCQAIDVDSVIHYHLESTGSCGSGAIKVQRTQEVWAKRLKP</sequence>
<keyword evidence="2" id="KW-1185">Reference proteome</keyword>
<reference evidence="1 2" key="1">
    <citation type="submission" date="2012-12" db="EMBL/GenBank/DDBJ databases">
        <title>Genome Assembly of Photobacterium sp. AK15.</title>
        <authorList>
            <person name="Khatri I."/>
            <person name="Vaidya B."/>
            <person name="Srinivas T.N.R."/>
            <person name="Subramanian S."/>
            <person name="Pinnaka A."/>
        </authorList>
    </citation>
    <scope>NUCLEOTIDE SEQUENCE [LARGE SCALE GENOMIC DNA]</scope>
    <source>
        <strain evidence="1 2">AK15</strain>
    </source>
</reference>
<dbReference type="OrthoDB" id="6401889at2"/>
<dbReference type="AlphaFoldDB" id="L8JFX7"/>
<evidence type="ECO:0000313" key="2">
    <source>
        <dbReference type="Proteomes" id="UP000011134"/>
    </source>
</evidence>
<organism evidence="1 2">
    <name type="scientific">Photobacterium marinum</name>
    <dbReference type="NCBI Taxonomy" id="1056511"/>
    <lineage>
        <taxon>Bacteria</taxon>
        <taxon>Pseudomonadati</taxon>
        <taxon>Pseudomonadota</taxon>
        <taxon>Gammaproteobacteria</taxon>
        <taxon>Vibrionales</taxon>
        <taxon>Vibrionaceae</taxon>
        <taxon>Photobacterium</taxon>
    </lineage>
</organism>
<gene>
    <name evidence="1" type="ORF">C942_04762</name>
</gene>
<protein>
    <submittedName>
        <fullName evidence="1">MSHA biogenesis protein MshP</fullName>
    </submittedName>
</protein>
<name>L8JFX7_9GAMM</name>
<dbReference type="Proteomes" id="UP000011134">
    <property type="component" value="Unassembled WGS sequence"/>
</dbReference>
<proteinExistence type="predicted"/>
<accession>L8JFX7</accession>
<dbReference type="EMBL" id="AMZO01000007">
    <property type="protein sequence ID" value="ELR66327.1"/>
    <property type="molecule type" value="Genomic_DNA"/>
</dbReference>
<dbReference type="PATRIC" id="fig|1056511.3.peg.1582"/>
<dbReference type="RefSeq" id="WP_007464297.1">
    <property type="nucleotide sequence ID" value="NZ_AMZO01000007.1"/>
</dbReference>